<dbReference type="Proteomes" id="UP000242699">
    <property type="component" value="Unassembled WGS sequence"/>
</dbReference>
<evidence type="ECO:0000259" key="1">
    <source>
        <dbReference type="Pfam" id="PF00534"/>
    </source>
</evidence>
<proteinExistence type="predicted"/>
<evidence type="ECO:0000313" key="3">
    <source>
        <dbReference type="Proteomes" id="UP000242699"/>
    </source>
</evidence>
<dbReference type="SUPFAM" id="SSF53756">
    <property type="entry name" value="UDP-Glycosyltransferase/glycogen phosphorylase"/>
    <property type="match status" value="1"/>
</dbReference>
<sequence length="588" mass="65436">MNICVIGKVPPIQGGVSSITFDLVSYLANKGHHVSVVTNARSVESAYRETLQEEDWAFRHYGRNKNGGSLRIVDVPTPSRAYRHIPDGQPFLTQLTGVTLSVARGSDLILSYYLEPYGLAAWLAGTVLNKPYIIMHAGSDVGRLMNRSDLAPTYKAAIRGSRAIFAGLRRPFLGMGLSEDQVVEIPPRGFSSWFTSAPKQTRDGGQVHIGVYGKAGQKKGTDALLLATAKALDQGADFHLLLLGNGYDVYKSMIHELGITENVTVEPFIAPWKIPQFIDRCDAVAFLEYDFPIKFHSPGVPYEVLSRGTCLIVSNDIVGRLGEPRSAELPDQNLIEVDPRRPDSIAAAIVSICSRVENAHEIGSRGRDLADWVGDSSQWNAFVENKLQLACAPADTNHYGWSSVVGWLSRSTKADPEGMLEKLWVEWREVDAQSFPNSMVEAYAFSKYLEERALQDIGTSELKSELKLDSIRLWQFMDCQDDYFAEFDNGPDATDDQLHPLVTSHWCTTEVDGKELIFFRTPNLIQAPVFEYGPDLKALVRVCDGRTPISRIPDEIGLRSTDVTAMLQRLYDQGVIIYVRRMPDTEEN</sequence>
<name>A0A2T2WHX7_9FIRM</name>
<dbReference type="Pfam" id="PF00534">
    <property type="entry name" value="Glycos_transf_1"/>
    <property type="match status" value="1"/>
</dbReference>
<dbReference type="GO" id="GO:0016757">
    <property type="term" value="F:glycosyltransferase activity"/>
    <property type="evidence" value="ECO:0007669"/>
    <property type="project" value="InterPro"/>
</dbReference>
<accession>A0A2T2WHX7</accession>
<organism evidence="2 3">
    <name type="scientific">Sulfobacillus benefaciens</name>
    <dbReference type="NCBI Taxonomy" id="453960"/>
    <lineage>
        <taxon>Bacteria</taxon>
        <taxon>Bacillati</taxon>
        <taxon>Bacillota</taxon>
        <taxon>Clostridia</taxon>
        <taxon>Eubacteriales</taxon>
        <taxon>Clostridiales Family XVII. Incertae Sedis</taxon>
        <taxon>Sulfobacillus</taxon>
    </lineage>
</organism>
<reference evidence="2 3" key="1">
    <citation type="journal article" date="2014" name="BMC Genomics">
        <title>Comparison of environmental and isolate Sulfobacillus genomes reveals diverse carbon, sulfur, nitrogen, and hydrogen metabolisms.</title>
        <authorList>
            <person name="Justice N.B."/>
            <person name="Norman A."/>
            <person name="Brown C.T."/>
            <person name="Singh A."/>
            <person name="Thomas B.C."/>
            <person name="Banfield J.F."/>
        </authorList>
    </citation>
    <scope>NUCLEOTIDE SEQUENCE [LARGE SCALE GENOMIC DNA]</scope>
    <source>
        <strain evidence="2">AMDSBA1</strain>
    </source>
</reference>
<dbReference type="AlphaFoldDB" id="A0A2T2WHX7"/>
<dbReference type="EMBL" id="PXYT01000124">
    <property type="protein sequence ID" value="PSR21830.1"/>
    <property type="molecule type" value="Genomic_DNA"/>
</dbReference>
<dbReference type="InterPro" id="IPR001296">
    <property type="entry name" value="Glyco_trans_1"/>
</dbReference>
<protein>
    <recommendedName>
        <fullName evidence="1">Glycosyl transferase family 1 domain-containing protein</fullName>
    </recommendedName>
</protein>
<evidence type="ECO:0000313" key="2">
    <source>
        <dbReference type="EMBL" id="PSR21830.1"/>
    </source>
</evidence>
<feature type="domain" description="Glycosyl transferase family 1" evidence="1">
    <location>
        <begin position="199"/>
        <end position="367"/>
    </location>
</feature>
<comment type="caution">
    <text evidence="2">The sequence shown here is derived from an EMBL/GenBank/DDBJ whole genome shotgun (WGS) entry which is preliminary data.</text>
</comment>
<gene>
    <name evidence="2" type="ORF">C7B43_21060</name>
</gene>
<dbReference type="Gene3D" id="3.40.50.2000">
    <property type="entry name" value="Glycogen Phosphorylase B"/>
    <property type="match status" value="2"/>
</dbReference>
<dbReference type="PANTHER" id="PTHR12526">
    <property type="entry name" value="GLYCOSYLTRANSFERASE"/>
    <property type="match status" value="1"/>
</dbReference>